<feature type="domain" description="C2H2-type" evidence="14">
    <location>
        <begin position="698"/>
        <end position="725"/>
    </location>
</feature>
<dbReference type="AlphaFoldDB" id="A0A4S2KDS3"/>
<keyword evidence="4" id="KW-0677">Repeat</keyword>
<dbReference type="GO" id="GO:0005634">
    <property type="term" value="C:nucleus"/>
    <property type="evidence" value="ECO:0007669"/>
    <property type="project" value="UniProtKB-SubCell"/>
</dbReference>
<dbReference type="PROSITE" id="PS50994">
    <property type="entry name" value="INTEGRASE"/>
    <property type="match status" value="1"/>
</dbReference>
<feature type="domain" description="C2H2-type" evidence="14">
    <location>
        <begin position="598"/>
        <end position="625"/>
    </location>
</feature>
<accession>A0A4S2KDS3</accession>
<evidence type="ECO:0000313" key="16">
    <source>
        <dbReference type="EMBL" id="TGZ47492.1"/>
    </source>
</evidence>
<feature type="domain" description="C2H2-type" evidence="14">
    <location>
        <begin position="868"/>
        <end position="895"/>
    </location>
</feature>
<feature type="domain" description="C2H2-type" evidence="14">
    <location>
        <begin position="404"/>
        <end position="431"/>
    </location>
</feature>
<evidence type="ECO:0000256" key="8">
    <source>
        <dbReference type="ARBA" id="ARBA00023125"/>
    </source>
</evidence>
<feature type="domain" description="C2H2-type" evidence="14">
    <location>
        <begin position="670"/>
        <end position="697"/>
    </location>
</feature>
<dbReference type="FunFam" id="3.30.160.60:FF:000624">
    <property type="entry name" value="zinc finger protein 697"/>
    <property type="match status" value="2"/>
</dbReference>
<dbReference type="InterPro" id="IPR001584">
    <property type="entry name" value="Integrase_cat-core"/>
</dbReference>
<feature type="transmembrane region" description="Helical" evidence="13">
    <location>
        <begin position="84"/>
        <end position="104"/>
    </location>
</feature>
<dbReference type="GO" id="GO:0001228">
    <property type="term" value="F:DNA-binding transcription activator activity, RNA polymerase II-specific"/>
    <property type="evidence" value="ECO:0007669"/>
    <property type="project" value="TreeGrafter"/>
</dbReference>
<protein>
    <recommendedName>
        <fullName evidence="18">Zinc finger protein</fullName>
    </recommendedName>
</protein>
<evidence type="ECO:0000256" key="13">
    <source>
        <dbReference type="SAM" id="Phobius"/>
    </source>
</evidence>
<dbReference type="PANTHER" id="PTHR24393">
    <property type="entry name" value="ZINC FINGER PROTEIN"/>
    <property type="match status" value="1"/>
</dbReference>
<keyword evidence="10" id="KW-0539">Nucleus</keyword>
<feature type="compositionally biased region" description="Basic and acidic residues" evidence="12">
    <location>
        <begin position="455"/>
        <end position="468"/>
    </location>
</feature>
<keyword evidence="9" id="KW-0804">Transcription</keyword>
<keyword evidence="8" id="KW-0238">DNA-binding</keyword>
<evidence type="ECO:0000256" key="4">
    <source>
        <dbReference type="ARBA" id="ARBA00022737"/>
    </source>
</evidence>
<evidence type="ECO:0000256" key="2">
    <source>
        <dbReference type="ARBA" id="ARBA00006991"/>
    </source>
</evidence>
<comment type="caution">
    <text evidence="16">The sequence shown here is derived from an EMBL/GenBank/DDBJ whole genome shotgun (WGS) entry which is preliminary data.</text>
</comment>
<dbReference type="Proteomes" id="UP000310200">
    <property type="component" value="Unassembled WGS sequence"/>
</dbReference>
<evidence type="ECO:0000259" key="14">
    <source>
        <dbReference type="PROSITE" id="PS50157"/>
    </source>
</evidence>
<evidence type="ECO:0000256" key="3">
    <source>
        <dbReference type="ARBA" id="ARBA00022723"/>
    </source>
</evidence>
<comment type="subcellular location">
    <subcellularLocation>
        <location evidence="1">Nucleus</location>
    </subcellularLocation>
</comment>
<feature type="domain" description="C2H2-type" evidence="14">
    <location>
        <begin position="542"/>
        <end position="569"/>
    </location>
</feature>
<evidence type="ECO:0008006" key="18">
    <source>
        <dbReference type="Google" id="ProtNLM"/>
    </source>
</evidence>
<feature type="compositionally biased region" description="Polar residues" evidence="12">
    <location>
        <begin position="470"/>
        <end position="484"/>
    </location>
</feature>
<dbReference type="SMART" id="SM00355">
    <property type="entry name" value="ZnF_C2H2"/>
    <property type="match status" value="15"/>
</dbReference>
<dbReference type="FunFam" id="3.30.160.60:FF:001384">
    <property type="entry name" value="Zinc finger protein"/>
    <property type="match status" value="1"/>
</dbReference>
<comment type="similarity">
    <text evidence="2">Belongs to the krueppel C2H2-type zinc-finger protein family.</text>
</comment>
<keyword evidence="13" id="KW-0472">Membrane</keyword>
<reference evidence="16 17" key="1">
    <citation type="journal article" date="2019" name="Philos. Trans. R. Soc. Lond., B, Biol. Sci.">
        <title>Ant behaviour and brain gene expression of defending hosts depend on the ecological success of the intruding social parasite.</title>
        <authorList>
            <person name="Kaur R."/>
            <person name="Stoldt M."/>
            <person name="Jongepier E."/>
            <person name="Feldmeyer B."/>
            <person name="Menzel F."/>
            <person name="Bornberg-Bauer E."/>
            <person name="Foitzik S."/>
        </authorList>
    </citation>
    <scope>NUCLEOTIDE SEQUENCE [LARGE SCALE GENOMIC DNA]</scope>
    <source>
        <tissue evidence="16">Whole body</tissue>
    </source>
</reference>
<dbReference type="FunFam" id="3.30.160.60:FF:000446">
    <property type="entry name" value="Zinc finger protein"/>
    <property type="match status" value="1"/>
</dbReference>
<feature type="domain" description="C2H2-type" evidence="14">
    <location>
        <begin position="839"/>
        <end position="867"/>
    </location>
</feature>
<dbReference type="Pfam" id="PF12874">
    <property type="entry name" value="zf-met"/>
    <property type="match status" value="3"/>
</dbReference>
<feature type="domain" description="Integrase catalytic" evidence="15">
    <location>
        <begin position="124"/>
        <end position="288"/>
    </location>
</feature>
<dbReference type="Gene3D" id="3.30.420.10">
    <property type="entry name" value="Ribonuclease H-like superfamily/Ribonuclease H"/>
    <property type="match status" value="1"/>
</dbReference>
<dbReference type="SUPFAM" id="SSF53098">
    <property type="entry name" value="Ribonuclease H-like"/>
    <property type="match status" value="1"/>
</dbReference>
<feature type="domain" description="C2H2-type" evidence="14">
    <location>
        <begin position="896"/>
        <end position="923"/>
    </location>
</feature>
<dbReference type="EMBL" id="QBLH01002732">
    <property type="protein sequence ID" value="TGZ47492.1"/>
    <property type="molecule type" value="Genomic_DNA"/>
</dbReference>
<evidence type="ECO:0000256" key="7">
    <source>
        <dbReference type="ARBA" id="ARBA00023015"/>
    </source>
</evidence>
<proteinExistence type="inferred from homology"/>
<dbReference type="GO" id="GO:0008270">
    <property type="term" value="F:zinc ion binding"/>
    <property type="evidence" value="ECO:0007669"/>
    <property type="project" value="UniProtKB-KW"/>
</dbReference>
<dbReference type="Pfam" id="PF00096">
    <property type="entry name" value="zf-C2H2"/>
    <property type="match status" value="9"/>
</dbReference>
<feature type="domain" description="C2H2-type" evidence="14">
    <location>
        <begin position="432"/>
        <end position="460"/>
    </location>
</feature>
<keyword evidence="7" id="KW-0805">Transcription regulation</keyword>
<name>A0A4S2KDS3_9HYME</name>
<keyword evidence="6" id="KW-0862">Zinc</keyword>
<dbReference type="GO" id="GO:0015074">
    <property type="term" value="P:DNA integration"/>
    <property type="evidence" value="ECO:0007669"/>
    <property type="project" value="InterPro"/>
</dbReference>
<evidence type="ECO:0000259" key="15">
    <source>
        <dbReference type="PROSITE" id="PS50994"/>
    </source>
</evidence>
<feature type="compositionally biased region" description="Basic and acidic residues" evidence="12">
    <location>
        <begin position="485"/>
        <end position="515"/>
    </location>
</feature>
<dbReference type="SUPFAM" id="SSF57667">
    <property type="entry name" value="beta-beta-alpha zinc fingers"/>
    <property type="match status" value="9"/>
</dbReference>
<keyword evidence="5 11" id="KW-0863">Zinc-finger</keyword>
<dbReference type="FunFam" id="3.30.160.60:FF:000145">
    <property type="entry name" value="Zinc finger protein 574"/>
    <property type="match status" value="1"/>
</dbReference>
<feature type="domain" description="C2H2-type" evidence="14">
    <location>
        <begin position="783"/>
        <end position="810"/>
    </location>
</feature>
<evidence type="ECO:0000313" key="17">
    <source>
        <dbReference type="Proteomes" id="UP000310200"/>
    </source>
</evidence>
<dbReference type="InterPro" id="IPR036236">
    <property type="entry name" value="Znf_C2H2_sf"/>
</dbReference>
<dbReference type="FunFam" id="3.30.160.60:FF:000065">
    <property type="entry name" value="B-cell CLL/lymphoma 6, member B"/>
    <property type="match status" value="1"/>
</dbReference>
<evidence type="ECO:0000256" key="12">
    <source>
        <dbReference type="SAM" id="MobiDB-lite"/>
    </source>
</evidence>
<feature type="domain" description="C2H2-type" evidence="14">
    <location>
        <begin position="754"/>
        <end position="782"/>
    </location>
</feature>
<dbReference type="Gene3D" id="3.30.160.60">
    <property type="entry name" value="Classic Zinc Finger"/>
    <property type="match status" value="13"/>
</dbReference>
<keyword evidence="3" id="KW-0479">Metal-binding</keyword>
<feature type="domain" description="C2H2-type" evidence="14">
    <location>
        <begin position="811"/>
        <end position="838"/>
    </location>
</feature>
<dbReference type="FunFam" id="3.30.160.60:FF:000882">
    <property type="entry name" value="Predicted gene, 21060"/>
    <property type="match status" value="1"/>
</dbReference>
<organism evidence="16 17">
    <name type="scientific">Temnothorax longispinosus</name>
    <dbReference type="NCBI Taxonomy" id="300112"/>
    <lineage>
        <taxon>Eukaryota</taxon>
        <taxon>Metazoa</taxon>
        <taxon>Ecdysozoa</taxon>
        <taxon>Arthropoda</taxon>
        <taxon>Hexapoda</taxon>
        <taxon>Insecta</taxon>
        <taxon>Pterygota</taxon>
        <taxon>Neoptera</taxon>
        <taxon>Endopterygota</taxon>
        <taxon>Hymenoptera</taxon>
        <taxon>Apocrita</taxon>
        <taxon>Aculeata</taxon>
        <taxon>Formicoidea</taxon>
        <taxon>Formicidae</taxon>
        <taxon>Myrmicinae</taxon>
        <taxon>Temnothorax</taxon>
    </lineage>
</organism>
<dbReference type="InterPro" id="IPR012337">
    <property type="entry name" value="RNaseH-like_sf"/>
</dbReference>
<keyword evidence="13" id="KW-1133">Transmembrane helix</keyword>
<feature type="region of interest" description="Disordered" evidence="12">
    <location>
        <begin position="316"/>
        <end position="335"/>
    </location>
</feature>
<gene>
    <name evidence="16" type="ORF">DBV15_00035</name>
</gene>
<sequence length="923" mass="106780">MTKIIMNKEMPLSVEWMPQNAYMHNSLDHLLPGDRNQDFLIIKQEAEFFQSTLSSQSAQNKAHLQVLSKEKDKEIKQENSYSDVLATVSFNLLLYCLFNVFVYAKSLIKTISYICFQTCQTDALNRSPKRLTDVSEKLYNKGRIDVIEMTIDPTFNYKYFFVYEDHSSKFVVLKALRSDTAKEVAANLLDVLGIIGAPRVLQSGNGRKFAEQVVRELRSLWNDLFILHGDASKGEVSYGDFKTSLESWMRKNPTRTWCEGLNFVQIVHNSTYRCQNGKVPYDVLFRQNVRENFQGMEKDVEGLRTEEEWLKHLSNKKDGDGAAMTGDTQNTSNSINQYEENENVRDTRNQNALSKADDVNMFSYVNVKNESLANNARAMDSMSTDETEDKAKNELKVNEDTQSLKCKYCQKQYMKIGHLKNHMRTHKAKQVLHCKLCNKTFSVPRLYAKHMKQSHGQDKLADEEREIPVSRNTRNKANALTATPNKERSVIRTTHETSDPGNKDCDSSLDTKEFSGKVSKSSNQTGRRKLPAESRVSKVQSLQCTYCKQKFSFPSVLERHMRSHTNERPYVCEVCNKSFKQLGHLSQHSLTHHDYRSFQCTVCDVKFDSLDSLKQHASSHKGGTTTTTTTTTSKIRDVYRLFECDCCKKVFTTKSVLERHIFTHTQERQYDCKVCGKRFKQAGHVKSHMLVHTGERRFQCTVCSKRFSLSNSLKKHMYVHNGEKPYQCDVCGARFLEKRNLNGHLLTHTNERPYCCKICGKRYTLADTLRRHVSAAHEDGRTYQCEICAKMFKQLAHLSVHKKVHNDERPFQCHLCEKNFKHKNVLKSHLAIHANVRPFECDVCKATFVRKTNLQTHISSAHMNERPYSCTICGKRFKQISHLNGHVVVHSNLMPYKCDYCERRCNRLDNLKKHMRLHMKNKE</sequence>
<feature type="compositionally biased region" description="Polar residues" evidence="12">
    <location>
        <begin position="326"/>
        <end position="335"/>
    </location>
</feature>
<dbReference type="GO" id="GO:0000978">
    <property type="term" value="F:RNA polymerase II cis-regulatory region sequence-specific DNA binding"/>
    <property type="evidence" value="ECO:0007669"/>
    <property type="project" value="TreeGrafter"/>
</dbReference>
<evidence type="ECO:0000256" key="5">
    <source>
        <dbReference type="ARBA" id="ARBA00022771"/>
    </source>
</evidence>
<evidence type="ECO:0000256" key="6">
    <source>
        <dbReference type="ARBA" id="ARBA00022833"/>
    </source>
</evidence>
<dbReference type="InterPro" id="IPR036397">
    <property type="entry name" value="RNaseH_sf"/>
</dbReference>
<feature type="domain" description="C2H2-type" evidence="14">
    <location>
        <begin position="642"/>
        <end position="669"/>
    </location>
</feature>
<evidence type="ECO:0000256" key="11">
    <source>
        <dbReference type="PROSITE-ProRule" id="PRU00042"/>
    </source>
</evidence>
<dbReference type="InterPro" id="IPR013087">
    <property type="entry name" value="Znf_C2H2_type"/>
</dbReference>
<evidence type="ECO:0000256" key="10">
    <source>
        <dbReference type="ARBA" id="ARBA00023242"/>
    </source>
</evidence>
<evidence type="ECO:0000256" key="1">
    <source>
        <dbReference type="ARBA" id="ARBA00004123"/>
    </source>
</evidence>
<evidence type="ECO:0000256" key="9">
    <source>
        <dbReference type="ARBA" id="ARBA00023163"/>
    </source>
</evidence>
<keyword evidence="13" id="KW-0812">Transmembrane</keyword>
<dbReference type="PROSITE" id="PS00028">
    <property type="entry name" value="ZINC_FINGER_C2H2_1"/>
    <property type="match status" value="15"/>
</dbReference>
<dbReference type="PANTHER" id="PTHR24393:SF15">
    <property type="entry name" value="IP01243P-RELATED"/>
    <property type="match status" value="1"/>
</dbReference>
<feature type="domain" description="C2H2-type" evidence="14">
    <location>
        <begin position="570"/>
        <end position="597"/>
    </location>
</feature>
<dbReference type="STRING" id="300112.A0A4S2KDS3"/>
<dbReference type="PROSITE" id="PS50157">
    <property type="entry name" value="ZINC_FINGER_C2H2_2"/>
    <property type="match status" value="15"/>
</dbReference>
<feature type="domain" description="C2H2-type" evidence="14">
    <location>
        <begin position="726"/>
        <end position="753"/>
    </location>
</feature>
<keyword evidence="17" id="KW-1185">Reference proteome</keyword>
<feature type="region of interest" description="Disordered" evidence="12">
    <location>
        <begin position="452"/>
        <end position="534"/>
    </location>
</feature>